<sequence length="602" mass="66618">MSHLSIEKSKARYVGLKYTHAHPDLGELTGRLVELERFSKAKVVQFCSIPFARIPKRFLPSIKLEKIPQNFDERPYREFTEFGAGCPQTGASSPAWWLPQGGPLADDLGLEYNEFTCLTVSISAPVASLTSASRSKVPVMVYVHGGGLAEGVGHIDGLHSNASIASYACSISQPVVVVNIGYRLNWFGGLVCQDLLDEYSAGNVQGHHGPFNLFLQDQRNAFSWIHTFIGGFGGDVSNITAFGESAGSVSLVYHICGSPTRLFDRAILQSGVIMGNTSFEVKDKEYQDMLKHFEIEGNTSGERLEKLRQVDAAALAQYPGIFMCPFVGPIPGISEADSLFTCGPPTVANQTGLIAACPWLGDMIIGDVFWEGDITLPGLRNRSHAALVESMMAVFPSVHAEAVLSEYELDVSTKVDEVRSWAQTSKLMGDLIFSAEIERLTYKLGLAEHRRIYRYSFGLSNPIPGSLHSFATGHHFIDILFLFLTLIDRYPTHRNKWYQRQAMVTARRWISFAHGQAPWEAYIAEAEGVANAKIAICNDIVGWTTRTIAEDEEISENDPWGPRRYGGLRAIIAALDALRSAEESEEKYCQKIQQIKLFSWGF</sequence>
<feature type="domain" description="Carboxylesterase type B" evidence="1">
    <location>
        <begin position="24"/>
        <end position="518"/>
    </location>
</feature>
<evidence type="ECO:0000313" key="2">
    <source>
        <dbReference type="EMBL" id="KAK5050951.1"/>
    </source>
</evidence>
<evidence type="ECO:0000313" key="3">
    <source>
        <dbReference type="Proteomes" id="UP001358417"/>
    </source>
</evidence>
<dbReference type="InterPro" id="IPR002018">
    <property type="entry name" value="CarbesteraseB"/>
</dbReference>
<reference evidence="2 3" key="1">
    <citation type="submission" date="2023-08" db="EMBL/GenBank/DDBJ databases">
        <title>Black Yeasts Isolated from many extreme environments.</title>
        <authorList>
            <person name="Coleine C."/>
            <person name="Stajich J.E."/>
            <person name="Selbmann L."/>
        </authorList>
    </citation>
    <scope>NUCLEOTIDE SEQUENCE [LARGE SCALE GENOMIC DNA]</scope>
    <source>
        <strain evidence="2 3">CCFEE 5792</strain>
    </source>
</reference>
<dbReference type="Pfam" id="PF00135">
    <property type="entry name" value="COesterase"/>
    <property type="match status" value="1"/>
</dbReference>
<gene>
    <name evidence="2" type="ORF">LTR84_003510</name>
</gene>
<dbReference type="SUPFAM" id="SSF53474">
    <property type="entry name" value="alpha/beta-Hydrolases"/>
    <property type="match status" value="1"/>
</dbReference>
<dbReference type="PANTHER" id="PTHR43142:SF5">
    <property type="entry name" value="CARBOXYLIC ESTER HYDROLASE"/>
    <property type="match status" value="1"/>
</dbReference>
<comment type="caution">
    <text evidence="2">The sequence shown here is derived from an EMBL/GenBank/DDBJ whole genome shotgun (WGS) entry which is preliminary data.</text>
</comment>
<proteinExistence type="predicted"/>
<keyword evidence="3" id="KW-1185">Reference proteome</keyword>
<dbReference type="RefSeq" id="XP_064705451.1">
    <property type="nucleotide sequence ID" value="XM_064847098.1"/>
</dbReference>
<evidence type="ECO:0000259" key="1">
    <source>
        <dbReference type="Pfam" id="PF00135"/>
    </source>
</evidence>
<protein>
    <recommendedName>
        <fullName evidence="1">Carboxylesterase type B domain-containing protein</fullName>
    </recommendedName>
</protein>
<organism evidence="2 3">
    <name type="scientific">Exophiala bonariae</name>
    <dbReference type="NCBI Taxonomy" id="1690606"/>
    <lineage>
        <taxon>Eukaryota</taxon>
        <taxon>Fungi</taxon>
        <taxon>Dikarya</taxon>
        <taxon>Ascomycota</taxon>
        <taxon>Pezizomycotina</taxon>
        <taxon>Eurotiomycetes</taxon>
        <taxon>Chaetothyriomycetidae</taxon>
        <taxon>Chaetothyriales</taxon>
        <taxon>Herpotrichiellaceae</taxon>
        <taxon>Exophiala</taxon>
    </lineage>
</organism>
<dbReference type="Proteomes" id="UP001358417">
    <property type="component" value="Unassembled WGS sequence"/>
</dbReference>
<dbReference type="AlphaFoldDB" id="A0AAV9NA02"/>
<dbReference type="PANTHER" id="PTHR43142">
    <property type="entry name" value="CARBOXYLIC ESTER HYDROLASE"/>
    <property type="match status" value="1"/>
</dbReference>
<dbReference type="Gene3D" id="3.40.50.1820">
    <property type="entry name" value="alpha/beta hydrolase"/>
    <property type="match status" value="1"/>
</dbReference>
<accession>A0AAV9NA02</accession>
<dbReference type="InterPro" id="IPR029058">
    <property type="entry name" value="AB_hydrolase_fold"/>
</dbReference>
<dbReference type="GeneID" id="89971697"/>
<dbReference type="EMBL" id="JAVRRD010000016">
    <property type="protein sequence ID" value="KAK5050951.1"/>
    <property type="molecule type" value="Genomic_DNA"/>
</dbReference>
<name>A0AAV9NA02_9EURO</name>